<reference evidence="2" key="1">
    <citation type="submission" date="2023-07" db="EMBL/GenBank/DDBJ databases">
        <title>draft genome sequence of fig (Ficus carica).</title>
        <authorList>
            <person name="Takahashi T."/>
            <person name="Nishimura K."/>
        </authorList>
    </citation>
    <scope>NUCLEOTIDE SEQUENCE</scope>
</reference>
<evidence type="ECO:0000256" key="1">
    <source>
        <dbReference type="SAM" id="Phobius"/>
    </source>
</evidence>
<accession>A0AA88DEL5</accession>
<name>A0AA88DEL5_FICCA</name>
<evidence type="ECO:0000313" key="3">
    <source>
        <dbReference type="Proteomes" id="UP001187192"/>
    </source>
</evidence>
<dbReference type="AlphaFoldDB" id="A0AA88DEL5"/>
<protein>
    <submittedName>
        <fullName evidence="2">Uncharacterized protein</fullName>
    </submittedName>
</protein>
<keyword evidence="3" id="KW-1185">Reference proteome</keyword>
<comment type="caution">
    <text evidence="2">The sequence shown here is derived from an EMBL/GenBank/DDBJ whole genome shotgun (WGS) entry which is preliminary data.</text>
</comment>
<gene>
    <name evidence="2" type="ORF">TIFTF001_022552</name>
</gene>
<keyword evidence="1" id="KW-1133">Transmembrane helix</keyword>
<feature type="transmembrane region" description="Helical" evidence="1">
    <location>
        <begin position="12"/>
        <end position="36"/>
    </location>
</feature>
<dbReference type="Proteomes" id="UP001187192">
    <property type="component" value="Unassembled WGS sequence"/>
</dbReference>
<proteinExistence type="predicted"/>
<dbReference type="EMBL" id="BTGU01000046">
    <property type="protein sequence ID" value="GMN53411.1"/>
    <property type="molecule type" value="Genomic_DNA"/>
</dbReference>
<keyword evidence="1" id="KW-0812">Transmembrane</keyword>
<keyword evidence="1" id="KW-0472">Membrane</keyword>
<organism evidence="2 3">
    <name type="scientific">Ficus carica</name>
    <name type="common">Common fig</name>
    <dbReference type="NCBI Taxonomy" id="3494"/>
    <lineage>
        <taxon>Eukaryota</taxon>
        <taxon>Viridiplantae</taxon>
        <taxon>Streptophyta</taxon>
        <taxon>Embryophyta</taxon>
        <taxon>Tracheophyta</taxon>
        <taxon>Spermatophyta</taxon>
        <taxon>Magnoliopsida</taxon>
        <taxon>eudicotyledons</taxon>
        <taxon>Gunneridae</taxon>
        <taxon>Pentapetalae</taxon>
        <taxon>rosids</taxon>
        <taxon>fabids</taxon>
        <taxon>Rosales</taxon>
        <taxon>Moraceae</taxon>
        <taxon>Ficeae</taxon>
        <taxon>Ficus</taxon>
    </lineage>
</organism>
<evidence type="ECO:0000313" key="2">
    <source>
        <dbReference type="EMBL" id="GMN53411.1"/>
    </source>
</evidence>
<sequence length="185" mass="20600">MKTKIKTQTFGGHGFFFLSLSYSSLLGWIHGILSVVPDQARQTRTCRFLGLANNFGLWPNSDYDYDDDVVIRDTGIWPEIPSFSDEGLSPVPSGRDSDSGWLADDGIRACAGRRATIANKREMGGSLDEVAIRARGSPEMEAIPRSLGYYLGEERGGKCLSSYESSKRRWLNRDGWIVIFLPRNG</sequence>